<dbReference type="InterPro" id="IPR004843">
    <property type="entry name" value="Calcineurin-like_PHP"/>
</dbReference>
<reference evidence="2" key="1">
    <citation type="journal article" date="2014" name="Front. Microbiol.">
        <title>High frequency of phylogenetically diverse reductive dehalogenase-homologous genes in deep subseafloor sedimentary metagenomes.</title>
        <authorList>
            <person name="Kawai M."/>
            <person name="Futagami T."/>
            <person name="Toyoda A."/>
            <person name="Takaki Y."/>
            <person name="Nishi S."/>
            <person name="Hori S."/>
            <person name="Arai W."/>
            <person name="Tsubouchi T."/>
            <person name="Morono Y."/>
            <person name="Uchiyama I."/>
            <person name="Ito T."/>
            <person name="Fujiyama A."/>
            <person name="Inagaki F."/>
            <person name="Takami H."/>
        </authorList>
    </citation>
    <scope>NUCLEOTIDE SEQUENCE</scope>
    <source>
        <strain evidence="2">Expedition CK06-06</strain>
    </source>
</reference>
<proteinExistence type="predicted"/>
<evidence type="ECO:0000313" key="2">
    <source>
        <dbReference type="EMBL" id="GAI48195.1"/>
    </source>
</evidence>
<evidence type="ECO:0000259" key="1">
    <source>
        <dbReference type="Pfam" id="PF00149"/>
    </source>
</evidence>
<dbReference type="Pfam" id="PF00149">
    <property type="entry name" value="Metallophos"/>
    <property type="match status" value="1"/>
</dbReference>
<dbReference type="SUPFAM" id="SSF56300">
    <property type="entry name" value="Metallo-dependent phosphatases"/>
    <property type="match status" value="1"/>
</dbReference>
<protein>
    <recommendedName>
        <fullName evidence="1">Calcineurin-like phosphoesterase domain-containing protein</fullName>
    </recommendedName>
</protein>
<organism evidence="2">
    <name type="scientific">marine sediment metagenome</name>
    <dbReference type="NCBI Taxonomy" id="412755"/>
    <lineage>
        <taxon>unclassified sequences</taxon>
        <taxon>metagenomes</taxon>
        <taxon>ecological metagenomes</taxon>
    </lineage>
</organism>
<dbReference type="AlphaFoldDB" id="X1QAY8"/>
<gene>
    <name evidence="2" type="ORF">S06H3_59281</name>
</gene>
<feature type="domain" description="Calcineurin-like phosphoesterase" evidence="1">
    <location>
        <begin position="1"/>
        <end position="83"/>
    </location>
</feature>
<dbReference type="EMBL" id="BARV01038492">
    <property type="protein sequence ID" value="GAI48195.1"/>
    <property type="molecule type" value="Genomic_DNA"/>
</dbReference>
<name>X1QAY8_9ZZZZ</name>
<sequence>MKRIICSDLHNGNEITDYDRVMGFLELVDDDADELIILGDFEELLWSNIQILTTVKPYRYVTEKVKAIAQKKPVLICLGNHDWNLGLF</sequence>
<dbReference type="Gene3D" id="3.60.21.10">
    <property type="match status" value="1"/>
</dbReference>
<feature type="non-terminal residue" evidence="2">
    <location>
        <position position="88"/>
    </location>
</feature>
<comment type="caution">
    <text evidence="2">The sequence shown here is derived from an EMBL/GenBank/DDBJ whole genome shotgun (WGS) entry which is preliminary data.</text>
</comment>
<accession>X1QAY8</accession>
<dbReference type="GO" id="GO:0016787">
    <property type="term" value="F:hydrolase activity"/>
    <property type="evidence" value="ECO:0007669"/>
    <property type="project" value="InterPro"/>
</dbReference>
<dbReference type="InterPro" id="IPR029052">
    <property type="entry name" value="Metallo-depent_PP-like"/>
</dbReference>